<dbReference type="PRINTS" id="PR00455">
    <property type="entry name" value="HTHTETR"/>
</dbReference>
<dbReference type="PANTHER" id="PTHR30055">
    <property type="entry name" value="HTH-TYPE TRANSCRIPTIONAL REGULATOR RUTR"/>
    <property type="match status" value="1"/>
</dbReference>
<sequence>MAASPSRRDRTLSAHHRKKQPEQVRRALLDCAAQIAAEQGASAITIQAVAERAGVTKGGLLHHFDSKQALLAAVFEDLLDKMDQEIDRTLADDPASRGRFTRAYVRACFSDRLLGDRSLWGALSVAIVSEPALRALWSAWLDGRMARHAETDGDQRLVAVRLAADGVWLADMMEKDGGLKRYPQDFEVVLLAMAEGGN</sequence>
<keyword evidence="6" id="KW-1185">Reference proteome</keyword>
<dbReference type="InterPro" id="IPR036271">
    <property type="entry name" value="Tet_transcr_reg_TetR-rel_C_sf"/>
</dbReference>
<dbReference type="InterPro" id="IPR001647">
    <property type="entry name" value="HTH_TetR"/>
</dbReference>
<organism evidence="5 6">
    <name type="scientific">Rhizobium rosettiformans</name>
    <dbReference type="NCBI Taxonomy" id="1368430"/>
    <lineage>
        <taxon>Bacteria</taxon>
        <taxon>Pseudomonadati</taxon>
        <taxon>Pseudomonadota</taxon>
        <taxon>Alphaproteobacteria</taxon>
        <taxon>Hyphomicrobiales</taxon>
        <taxon>Rhizobiaceae</taxon>
        <taxon>Rhizobium/Agrobacterium group</taxon>
        <taxon>Rhizobium</taxon>
    </lineage>
</organism>
<dbReference type="PANTHER" id="PTHR30055:SF148">
    <property type="entry name" value="TETR-FAMILY TRANSCRIPTIONAL REGULATOR"/>
    <property type="match status" value="1"/>
</dbReference>
<accession>A0ABX7EV22</accession>
<dbReference type="RefSeq" id="WP_203013559.1">
    <property type="nucleotide sequence ID" value="NZ_CP032405.1"/>
</dbReference>
<dbReference type="InterPro" id="IPR041479">
    <property type="entry name" value="TetR_CgmR_C"/>
</dbReference>
<dbReference type="Pfam" id="PF00440">
    <property type="entry name" value="TetR_N"/>
    <property type="match status" value="1"/>
</dbReference>
<reference evidence="5 6" key="1">
    <citation type="submission" date="2018-09" db="EMBL/GenBank/DDBJ databases">
        <title>Rhizobium sp. MAE2-X.</title>
        <authorList>
            <person name="Lee Y."/>
            <person name="Jeon C.O."/>
        </authorList>
    </citation>
    <scope>NUCLEOTIDE SEQUENCE [LARGE SCALE GENOMIC DNA]</scope>
    <source>
        <strain evidence="5 6">MAE2-X</strain>
    </source>
</reference>
<evidence type="ECO:0000256" key="2">
    <source>
        <dbReference type="PROSITE-ProRule" id="PRU00335"/>
    </source>
</evidence>
<evidence type="ECO:0000256" key="1">
    <source>
        <dbReference type="ARBA" id="ARBA00023125"/>
    </source>
</evidence>
<evidence type="ECO:0000313" key="6">
    <source>
        <dbReference type="Proteomes" id="UP000596351"/>
    </source>
</evidence>
<feature type="region of interest" description="Disordered" evidence="3">
    <location>
        <begin position="1"/>
        <end position="21"/>
    </location>
</feature>
<proteinExistence type="predicted"/>
<evidence type="ECO:0000256" key="3">
    <source>
        <dbReference type="SAM" id="MobiDB-lite"/>
    </source>
</evidence>
<dbReference type="InterPro" id="IPR050109">
    <property type="entry name" value="HTH-type_TetR-like_transc_reg"/>
</dbReference>
<dbReference type="Gene3D" id="1.10.357.10">
    <property type="entry name" value="Tetracycline Repressor, domain 2"/>
    <property type="match status" value="1"/>
</dbReference>
<gene>
    <name evidence="5" type="ORF">D4A92_12435</name>
</gene>
<dbReference type="SUPFAM" id="SSF46689">
    <property type="entry name" value="Homeodomain-like"/>
    <property type="match status" value="1"/>
</dbReference>
<feature type="DNA-binding region" description="H-T-H motif" evidence="2">
    <location>
        <begin position="45"/>
        <end position="64"/>
    </location>
</feature>
<dbReference type="SUPFAM" id="SSF48498">
    <property type="entry name" value="Tetracyclin repressor-like, C-terminal domain"/>
    <property type="match status" value="1"/>
</dbReference>
<dbReference type="PROSITE" id="PS50977">
    <property type="entry name" value="HTH_TETR_2"/>
    <property type="match status" value="1"/>
</dbReference>
<dbReference type="EMBL" id="CP032405">
    <property type="protein sequence ID" value="QRF52185.1"/>
    <property type="molecule type" value="Genomic_DNA"/>
</dbReference>
<evidence type="ECO:0000313" key="5">
    <source>
        <dbReference type="EMBL" id="QRF52185.1"/>
    </source>
</evidence>
<feature type="compositionally biased region" description="Basic and acidic residues" evidence="3">
    <location>
        <begin position="1"/>
        <end position="12"/>
    </location>
</feature>
<dbReference type="Proteomes" id="UP000596351">
    <property type="component" value="Chromosome"/>
</dbReference>
<keyword evidence="1 2" id="KW-0238">DNA-binding</keyword>
<dbReference type="InterPro" id="IPR009057">
    <property type="entry name" value="Homeodomain-like_sf"/>
</dbReference>
<name>A0ABX7EV22_9HYPH</name>
<evidence type="ECO:0000259" key="4">
    <source>
        <dbReference type="PROSITE" id="PS50977"/>
    </source>
</evidence>
<dbReference type="Pfam" id="PF17937">
    <property type="entry name" value="TetR_C_28"/>
    <property type="match status" value="1"/>
</dbReference>
<feature type="domain" description="HTH tetR-type" evidence="4">
    <location>
        <begin position="22"/>
        <end position="82"/>
    </location>
</feature>
<protein>
    <submittedName>
        <fullName evidence="5">TetR/AcrR family transcriptional regulator</fullName>
    </submittedName>
</protein>